<protein>
    <submittedName>
        <fullName evidence="2">Uncharacterized protein</fullName>
    </submittedName>
</protein>
<feature type="region of interest" description="Disordered" evidence="1">
    <location>
        <begin position="37"/>
        <end position="71"/>
    </location>
</feature>
<reference evidence="2 3" key="1">
    <citation type="submission" date="2016-09" db="EMBL/GenBank/DDBJ databases">
        <title>Photobacterium proteolyticum sp. nov. a protease producing bacterium isolated from ocean sediments of Laizhou Bay.</title>
        <authorList>
            <person name="Li Y."/>
        </authorList>
    </citation>
    <scope>NUCLEOTIDE SEQUENCE [LARGE SCALE GENOMIC DNA]</scope>
    <source>
        <strain evidence="2 3">13-12</strain>
    </source>
</reference>
<evidence type="ECO:0000256" key="1">
    <source>
        <dbReference type="SAM" id="MobiDB-lite"/>
    </source>
</evidence>
<dbReference type="STRING" id="1903952.BIT28_22820"/>
<organism evidence="2 3">
    <name type="scientific">Photobacterium proteolyticum</name>
    <dbReference type="NCBI Taxonomy" id="1903952"/>
    <lineage>
        <taxon>Bacteria</taxon>
        <taxon>Pseudomonadati</taxon>
        <taxon>Pseudomonadota</taxon>
        <taxon>Gammaproteobacteria</taxon>
        <taxon>Vibrionales</taxon>
        <taxon>Vibrionaceae</taxon>
        <taxon>Photobacterium</taxon>
    </lineage>
</organism>
<evidence type="ECO:0000313" key="3">
    <source>
        <dbReference type="Proteomes" id="UP000186905"/>
    </source>
</evidence>
<accession>A0A1Q9GLS3</accession>
<sequence length="71" mass="7291">MLAALSPDIEAGFDRAHTGLHVVFAIHFYPALETAPHHAKGGSGRLGYGRLPGMADPGSEQRGGDGIALPG</sequence>
<proteinExistence type="predicted"/>
<dbReference type="Proteomes" id="UP000186905">
    <property type="component" value="Unassembled WGS sequence"/>
</dbReference>
<comment type="caution">
    <text evidence="2">The sequence shown here is derived from an EMBL/GenBank/DDBJ whole genome shotgun (WGS) entry which is preliminary data.</text>
</comment>
<gene>
    <name evidence="2" type="ORF">BIT28_22820</name>
</gene>
<name>A0A1Q9GLS3_9GAMM</name>
<keyword evidence="3" id="KW-1185">Reference proteome</keyword>
<dbReference type="EMBL" id="MJIL01000075">
    <property type="protein sequence ID" value="OLQ75472.1"/>
    <property type="molecule type" value="Genomic_DNA"/>
</dbReference>
<evidence type="ECO:0000313" key="2">
    <source>
        <dbReference type="EMBL" id="OLQ75472.1"/>
    </source>
</evidence>
<dbReference type="AlphaFoldDB" id="A0A1Q9GLS3"/>